<name>A0A7K3WTA3_9FLAO</name>
<keyword evidence="3" id="KW-1185">Reference proteome</keyword>
<dbReference type="AlphaFoldDB" id="A0A7K3WTA3"/>
<accession>A0A7K3WTA3</accession>
<sequence length="41" mass="4460">QWLDSNIVALGGIKPKTLLDSSFGISILNQELIRIEHGVLA</sequence>
<dbReference type="EMBL" id="JAAGVY010000036">
    <property type="protein sequence ID" value="NEN24917.1"/>
    <property type="molecule type" value="Genomic_DNA"/>
</dbReference>
<evidence type="ECO:0000313" key="2">
    <source>
        <dbReference type="EMBL" id="NEN24917.1"/>
    </source>
</evidence>
<protein>
    <submittedName>
        <fullName evidence="2">DUF2384 domain-containing protein</fullName>
    </submittedName>
</protein>
<dbReference type="InterPro" id="IPR024467">
    <property type="entry name" value="Xre/MbcA/ParS-like_toxin-bd"/>
</dbReference>
<proteinExistence type="predicted"/>
<evidence type="ECO:0000313" key="3">
    <source>
        <dbReference type="Proteomes" id="UP000486602"/>
    </source>
</evidence>
<gene>
    <name evidence="2" type="ORF">G3O08_15560</name>
</gene>
<feature type="non-terminal residue" evidence="2">
    <location>
        <position position="1"/>
    </location>
</feature>
<dbReference type="Proteomes" id="UP000486602">
    <property type="component" value="Unassembled WGS sequence"/>
</dbReference>
<dbReference type="RefSeq" id="WP_163286311.1">
    <property type="nucleotide sequence ID" value="NZ_JAAGVY010000036.1"/>
</dbReference>
<reference evidence="2 3" key="1">
    <citation type="submission" date="2020-02" db="EMBL/GenBank/DDBJ databases">
        <title>Out from the shadows clarifying the taxonomy of the family Cryomorphaceae and related taxa by utilizing the GTDB taxonomic framework.</title>
        <authorList>
            <person name="Bowman J.P."/>
        </authorList>
    </citation>
    <scope>NUCLEOTIDE SEQUENCE [LARGE SCALE GENOMIC DNA]</scope>
    <source>
        <strain evidence="2 3">QSSC 1-22</strain>
    </source>
</reference>
<evidence type="ECO:0000259" key="1">
    <source>
        <dbReference type="Pfam" id="PF09722"/>
    </source>
</evidence>
<feature type="domain" description="Antitoxin Xre/MbcA/ParS-like toxin-binding" evidence="1">
    <location>
        <begin position="1"/>
        <end position="38"/>
    </location>
</feature>
<dbReference type="Pfam" id="PF09722">
    <property type="entry name" value="Xre_MbcA_ParS_C"/>
    <property type="match status" value="1"/>
</dbReference>
<organism evidence="2 3">
    <name type="scientific">Cryomorpha ignava</name>
    <dbReference type="NCBI Taxonomy" id="101383"/>
    <lineage>
        <taxon>Bacteria</taxon>
        <taxon>Pseudomonadati</taxon>
        <taxon>Bacteroidota</taxon>
        <taxon>Flavobacteriia</taxon>
        <taxon>Flavobacteriales</taxon>
        <taxon>Cryomorphaceae</taxon>
        <taxon>Cryomorpha</taxon>
    </lineage>
</organism>
<comment type="caution">
    <text evidence="2">The sequence shown here is derived from an EMBL/GenBank/DDBJ whole genome shotgun (WGS) entry which is preliminary data.</text>
</comment>